<reference evidence="1" key="1">
    <citation type="submission" date="2022-08" db="EMBL/GenBank/DDBJ databases">
        <title>Genome Sequence of Pycnoporus sanguineus.</title>
        <authorList>
            <person name="Buettner E."/>
        </authorList>
    </citation>
    <scope>NUCLEOTIDE SEQUENCE</scope>
    <source>
        <strain evidence="1">CG-C14</strain>
    </source>
</reference>
<keyword evidence="2" id="KW-1185">Reference proteome</keyword>
<dbReference type="Proteomes" id="UP001144978">
    <property type="component" value="Unassembled WGS sequence"/>
</dbReference>
<gene>
    <name evidence="1" type="ORF">NUW54_g5144</name>
</gene>
<protein>
    <submittedName>
        <fullName evidence="1">Uncharacterized protein</fullName>
    </submittedName>
</protein>
<evidence type="ECO:0000313" key="2">
    <source>
        <dbReference type="Proteomes" id="UP001144978"/>
    </source>
</evidence>
<sequence>MAFSGALTLTDLNDFITPSQACIKPVEQTNKPEPQDPGAAATQIQVDSSGSYYEIRANGASPAGQSGERTKQKLTTAEISLNDCLACRCWMHHLRSLLLPSTCVTPVPSAASWADDRPCPSRPQRGPPARAARSEHLAHADPRDPPRPPSCSPPSSPTARSPAADRPARRRPPAAAPTLPQTPPRSLSATCRCAIQAGHATAIETEIETAIETETKIENENASAGQPEQAGCEE</sequence>
<accession>A0ACC1PXH4</accession>
<dbReference type="EMBL" id="JANSHE010001237">
    <property type="protein sequence ID" value="KAJ3003750.1"/>
    <property type="molecule type" value="Genomic_DNA"/>
</dbReference>
<evidence type="ECO:0000313" key="1">
    <source>
        <dbReference type="EMBL" id="KAJ3003750.1"/>
    </source>
</evidence>
<name>A0ACC1PXH4_9APHY</name>
<organism evidence="1 2">
    <name type="scientific">Trametes sanguinea</name>
    <dbReference type="NCBI Taxonomy" id="158606"/>
    <lineage>
        <taxon>Eukaryota</taxon>
        <taxon>Fungi</taxon>
        <taxon>Dikarya</taxon>
        <taxon>Basidiomycota</taxon>
        <taxon>Agaricomycotina</taxon>
        <taxon>Agaricomycetes</taxon>
        <taxon>Polyporales</taxon>
        <taxon>Polyporaceae</taxon>
        <taxon>Trametes</taxon>
    </lineage>
</organism>
<comment type="caution">
    <text evidence="1">The sequence shown here is derived from an EMBL/GenBank/DDBJ whole genome shotgun (WGS) entry which is preliminary data.</text>
</comment>
<proteinExistence type="predicted"/>